<evidence type="ECO:0000313" key="15">
    <source>
        <dbReference type="Proteomes" id="UP000593561"/>
    </source>
</evidence>
<keyword evidence="11" id="KW-0275">Fatty acid biosynthesis</keyword>
<evidence type="ECO:0000313" key="14">
    <source>
        <dbReference type="EMBL" id="MBA0609396.1"/>
    </source>
</evidence>
<protein>
    <recommendedName>
        <fullName evidence="4">very-long-chain (3R)-3-hydroxyacyl-CoA dehydratase</fullName>
        <ecNumber evidence="4">4.2.1.134</ecNumber>
    </recommendedName>
</protein>
<keyword evidence="5" id="KW-0444">Lipid biosynthesis</keyword>
<dbReference type="AlphaFoldDB" id="A0A7J8R7R5"/>
<accession>A0A7J8R7R5</accession>
<evidence type="ECO:0000256" key="13">
    <source>
        <dbReference type="SAM" id="Phobius"/>
    </source>
</evidence>
<evidence type="ECO:0000256" key="5">
    <source>
        <dbReference type="ARBA" id="ARBA00022516"/>
    </source>
</evidence>
<comment type="pathway">
    <text evidence="2">Lipid metabolism; fatty acid biosynthesis.</text>
</comment>
<evidence type="ECO:0000256" key="4">
    <source>
        <dbReference type="ARBA" id="ARBA00013122"/>
    </source>
</evidence>
<evidence type="ECO:0000256" key="1">
    <source>
        <dbReference type="ARBA" id="ARBA00004141"/>
    </source>
</evidence>
<reference evidence="14 15" key="1">
    <citation type="journal article" date="2019" name="Genome Biol. Evol.">
        <title>Insights into the evolution of the New World diploid cottons (Gossypium, subgenus Houzingenia) based on genome sequencing.</title>
        <authorList>
            <person name="Grover C.E."/>
            <person name="Arick M.A. 2nd"/>
            <person name="Thrash A."/>
            <person name="Conover J.L."/>
            <person name="Sanders W.S."/>
            <person name="Peterson D.G."/>
            <person name="Frelichowski J.E."/>
            <person name="Scheffler J.A."/>
            <person name="Scheffler B.E."/>
            <person name="Wendel J.F."/>
        </authorList>
    </citation>
    <scope>NUCLEOTIDE SEQUENCE [LARGE SCALE GENOMIC DNA]</scope>
    <source>
        <strain evidence="14">27</strain>
        <tissue evidence="14">Leaf</tissue>
    </source>
</reference>
<dbReference type="EC" id="4.2.1.134" evidence="4"/>
<evidence type="ECO:0000256" key="2">
    <source>
        <dbReference type="ARBA" id="ARBA00005194"/>
    </source>
</evidence>
<dbReference type="PANTHER" id="PTHR11035">
    <property type="entry name" value="VERY-LONG-CHAIN (3R)-3-HYDROXYACYL-COA DEHYDRATASE"/>
    <property type="match status" value="1"/>
</dbReference>
<feature type="transmembrane region" description="Helical" evidence="13">
    <location>
        <begin position="164"/>
        <end position="182"/>
    </location>
</feature>
<dbReference type="GO" id="GO:0030148">
    <property type="term" value="P:sphingolipid biosynthetic process"/>
    <property type="evidence" value="ECO:0007669"/>
    <property type="project" value="TreeGrafter"/>
</dbReference>
<sequence length="229" mass="26423">MQWGGRTHFLLAIVRRIHEFSSDYKQVQELPAVFITFFAWSLTEVSICSNLFTSIQYEEGNPVLHITLTPYLQVIRYSHYALNISGGCPSWLTYLRSGIFLPTRIAYGLTFILNFKLLTSFSGTLYSLCCILWALLRVKVSYICIHLCSGFAANLLVCNCFSNLFLLSIVHFNAVWLMYQALPYIKEKNLYGDFFTSVPFSYYNFVTVCTVFHFCKHEILGFFPKATYS</sequence>
<dbReference type="GO" id="GO:0042761">
    <property type="term" value="P:very long-chain fatty acid biosynthetic process"/>
    <property type="evidence" value="ECO:0007669"/>
    <property type="project" value="TreeGrafter"/>
</dbReference>
<evidence type="ECO:0000256" key="6">
    <source>
        <dbReference type="ARBA" id="ARBA00022692"/>
    </source>
</evidence>
<dbReference type="EMBL" id="JABFAC010000003">
    <property type="protein sequence ID" value="MBA0609396.1"/>
    <property type="molecule type" value="Genomic_DNA"/>
</dbReference>
<organism evidence="14 15">
    <name type="scientific">Gossypium davidsonii</name>
    <name type="common">Davidson's cotton</name>
    <name type="synonym">Gossypium klotzschianum subsp. davidsonii</name>
    <dbReference type="NCBI Taxonomy" id="34287"/>
    <lineage>
        <taxon>Eukaryota</taxon>
        <taxon>Viridiplantae</taxon>
        <taxon>Streptophyta</taxon>
        <taxon>Embryophyta</taxon>
        <taxon>Tracheophyta</taxon>
        <taxon>Spermatophyta</taxon>
        <taxon>Magnoliopsida</taxon>
        <taxon>eudicotyledons</taxon>
        <taxon>Gunneridae</taxon>
        <taxon>Pentapetalae</taxon>
        <taxon>rosids</taxon>
        <taxon>malvids</taxon>
        <taxon>Malvales</taxon>
        <taxon>Malvaceae</taxon>
        <taxon>Malvoideae</taxon>
        <taxon>Gossypium</taxon>
    </lineage>
</organism>
<dbReference type="InterPro" id="IPR007482">
    <property type="entry name" value="Tyr_Pase-like_PTPLA"/>
</dbReference>
<evidence type="ECO:0000256" key="9">
    <source>
        <dbReference type="ARBA" id="ARBA00023098"/>
    </source>
</evidence>
<gene>
    <name evidence="14" type="ORF">Godav_021454</name>
</gene>
<comment type="subcellular location">
    <subcellularLocation>
        <location evidence="1">Membrane</location>
        <topology evidence="1">Multi-pass membrane protein</topology>
    </subcellularLocation>
</comment>
<dbReference type="GO" id="GO:0030497">
    <property type="term" value="P:fatty acid elongation"/>
    <property type="evidence" value="ECO:0007669"/>
    <property type="project" value="TreeGrafter"/>
</dbReference>
<keyword evidence="10 13" id="KW-0472">Membrane</keyword>
<name>A0A7J8R7R5_GOSDV</name>
<keyword evidence="15" id="KW-1185">Reference proteome</keyword>
<evidence type="ECO:0000256" key="3">
    <source>
        <dbReference type="ARBA" id="ARBA00007811"/>
    </source>
</evidence>
<evidence type="ECO:0000256" key="8">
    <source>
        <dbReference type="ARBA" id="ARBA00022989"/>
    </source>
</evidence>
<dbReference type="Proteomes" id="UP000593561">
    <property type="component" value="Unassembled WGS sequence"/>
</dbReference>
<evidence type="ECO:0000256" key="11">
    <source>
        <dbReference type="ARBA" id="ARBA00023160"/>
    </source>
</evidence>
<evidence type="ECO:0000256" key="7">
    <source>
        <dbReference type="ARBA" id="ARBA00022832"/>
    </source>
</evidence>
<comment type="caution">
    <text evidence="14">The sequence shown here is derived from an EMBL/GenBank/DDBJ whole genome shotgun (WGS) entry which is preliminary data.</text>
</comment>
<keyword evidence="12" id="KW-0456">Lyase</keyword>
<keyword evidence="6 13" id="KW-0812">Transmembrane</keyword>
<feature type="transmembrane region" description="Helical" evidence="13">
    <location>
        <begin position="194"/>
        <end position="215"/>
    </location>
</feature>
<dbReference type="GO" id="GO:0102158">
    <property type="term" value="F:very-long-chain (3R)-3-hydroxyacyl-CoA dehydratase activity"/>
    <property type="evidence" value="ECO:0007669"/>
    <property type="project" value="UniProtKB-EC"/>
</dbReference>
<proteinExistence type="inferred from homology"/>
<dbReference type="PANTHER" id="PTHR11035:SF35">
    <property type="entry name" value="VERY-LONG-CHAIN (3R)-3-HYDROXYACYL-COA DEHYDRATASE"/>
    <property type="match status" value="1"/>
</dbReference>
<dbReference type="UniPathway" id="UPA00094"/>
<feature type="transmembrane region" description="Helical" evidence="13">
    <location>
        <begin position="105"/>
        <end position="134"/>
    </location>
</feature>
<comment type="similarity">
    <text evidence="3">Belongs to the very long-chain fatty acids dehydratase HACD family.</text>
</comment>
<evidence type="ECO:0000256" key="10">
    <source>
        <dbReference type="ARBA" id="ARBA00023136"/>
    </source>
</evidence>
<keyword evidence="7" id="KW-0276">Fatty acid metabolism</keyword>
<dbReference type="GO" id="GO:0005789">
    <property type="term" value="C:endoplasmic reticulum membrane"/>
    <property type="evidence" value="ECO:0007669"/>
    <property type="project" value="TreeGrafter"/>
</dbReference>
<keyword evidence="8 13" id="KW-1133">Transmembrane helix</keyword>
<evidence type="ECO:0000256" key="12">
    <source>
        <dbReference type="ARBA" id="ARBA00023239"/>
    </source>
</evidence>
<keyword evidence="9" id="KW-0443">Lipid metabolism</keyword>